<proteinExistence type="predicted"/>
<protein>
    <submittedName>
        <fullName evidence="2">Ribonuclease H2 non-catalytic subunit-domain-containing protein</fullName>
    </submittedName>
</protein>
<feature type="compositionally biased region" description="Basic and acidic residues" evidence="1">
    <location>
        <begin position="212"/>
        <end position="228"/>
    </location>
</feature>
<dbReference type="Gene3D" id="2.40.128.680">
    <property type="match status" value="1"/>
</dbReference>
<feature type="compositionally biased region" description="Acidic residues" evidence="1">
    <location>
        <begin position="202"/>
        <end position="211"/>
    </location>
</feature>
<dbReference type="CDD" id="cd09271">
    <property type="entry name" value="RNase_H2-C"/>
    <property type="match status" value="1"/>
</dbReference>
<dbReference type="GO" id="GO:0006401">
    <property type="term" value="P:RNA catabolic process"/>
    <property type="evidence" value="ECO:0007669"/>
    <property type="project" value="InterPro"/>
</dbReference>
<organism evidence="2 3">
    <name type="scientific">Thamnocephalis sphaerospora</name>
    <dbReference type="NCBI Taxonomy" id="78915"/>
    <lineage>
        <taxon>Eukaryota</taxon>
        <taxon>Fungi</taxon>
        <taxon>Fungi incertae sedis</taxon>
        <taxon>Zoopagomycota</taxon>
        <taxon>Zoopagomycotina</taxon>
        <taxon>Zoopagomycetes</taxon>
        <taxon>Zoopagales</taxon>
        <taxon>Sigmoideomycetaceae</taxon>
        <taxon>Thamnocephalis</taxon>
    </lineage>
</organism>
<dbReference type="PANTHER" id="PTHR47204:SF1">
    <property type="entry name" value="RIBONUCLEASE H2 SUBUNIT C"/>
    <property type="match status" value="1"/>
</dbReference>
<feature type="region of interest" description="Disordered" evidence="1">
    <location>
        <begin position="202"/>
        <end position="256"/>
    </location>
</feature>
<dbReference type="STRING" id="78915.A0A4P9XJX9"/>
<dbReference type="Proteomes" id="UP000271241">
    <property type="component" value="Unassembled WGS sequence"/>
</dbReference>
<sequence length="256" mass="28315">MGEHATRRFAPELATFMDALRIDWRTRTDAPTPTLHHLPCQVAHTGPAKVSTFFLVQQAATSKPADVIAQNANNTAATVVAPDHSETTEIAVKQAENGLETSFRGRYLGGSTVKLPPGYEGVLLDQVALHQGGAGGYVDYEQDGDVARAILRAAPLGYRARARFTEWTRWWPDQEPDAATDPWQRPLEWLRLSDMIHLDDDDNEDAAADADDDRKNAAKLPTDDETRTATKRKQSGTITDVEERVTRLRVTPVPHP</sequence>
<dbReference type="GO" id="GO:0032299">
    <property type="term" value="C:ribonuclease H2 complex"/>
    <property type="evidence" value="ECO:0007669"/>
    <property type="project" value="InterPro"/>
</dbReference>
<dbReference type="Pfam" id="PF08615">
    <property type="entry name" value="RNase_H2_suC"/>
    <property type="match status" value="1"/>
</dbReference>
<gene>
    <name evidence="2" type="ORF">THASP1DRAFT_32081</name>
</gene>
<accession>A0A4P9XJX9</accession>
<dbReference type="PANTHER" id="PTHR47204">
    <property type="entry name" value="OS02G0168900 PROTEIN"/>
    <property type="match status" value="1"/>
</dbReference>
<name>A0A4P9XJX9_9FUNG</name>
<dbReference type="AlphaFoldDB" id="A0A4P9XJX9"/>
<dbReference type="OrthoDB" id="6222486at2759"/>
<dbReference type="EMBL" id="KZ992955">
    <property type="protein sequence ID" value="RKP06098.1"/>
    <property type="molecule type" value="Genomic_DNA"/>
</dbReference>
<evidence type="ECO:0000313" key="3">
    <source>
        <dbReference type="Proteomes" id="UP000271241"/>
    </source>
</evidence>
<evidence type="ECO:0000256" key="1">
    <source>
        <dbReference type="SAM" id="MobiDB-lite"/>
    </source>
</evidence>
<evidence type="ECO:0000313" key="2">
    <source>
        <dbReference type="EMBL" id="RKP06098.1"/>
    </source>
</evidence>
<reference evidence="3" key="1">
    <citation type="journal article" date="2018" name="Nat. Microbiol.">
        <title>Leveraging single-cell genomics to expand the fungal tree of life.</title>
        <authorList>
            <person name="Ahrendt S.R."/>
            <person name="Quandt C.A."/>
            <person name="Ciobanu D."/>
            <person name="Clum A."/>
            <person name="Salamov A."/>
            <person name="Andreopoulos B."/>
            <person name="Cheng J.F."/>
            <person name="Woyke T."/>
            <person name="Pelin A."/>
            <person name="Henrissat B."/>
            <person name="Reynolds N.K."/>
            <person name="Benny G.L."/>
            <person name="Smith M.E."/>
            <person name="James T.Y."/>
            <person name="Grigoriev I.V."/>
        </authorList>
    </citation>
    <scope>NUCLEOTIDE SEQUENCE [LARGE SCALE GENOMIC DNA]</scope>
    <source>
        <strain evidence="3">RSA 1356</strain>
    </source>
</reference>
<keyword evidence="3" id="KW-1185">Reference proteome</keyword>
<dbReference type="InterPro" id="IPR013924">
    <property type="entry name" value="RNase_H2_suC"/>
</dbReference>